<evidence type="ECO:0000313" key="2">
    <source>
        <dbReference type="WBParaSite" id="RSKR_0000727800.1"/>
    </source>
</evidence>
<evidence type="ECO:0000313" key="1">
    <source>
        <dbReference type="Proteomes" id="UP000095286"/>
    </source>
</evidence>
<dbReference type="WBParaSite" id="RSKR_0000727800.1">
    <property type="protein sequence ID" value="RSKR_0000727800.1"/>
    <property type="gene ID" value="RSKR_0000727800"/>
</dbReference>
<name>A0AC35U3V5_9BILA</name>
<accession>A0AC35U3V5</accession>
<reference evidence="2" key="1">
    <citation type="submission" date="2016-11" db="UniProtKB">
        <authorList>
            <consortium name="WormBaseParasite"/>
        </authorList>
    </citation>
    <scope>IDENTIFICATION</scope>
    <source>
        <strain evidence="2">KR3021</strain>
    </source>
</reference>
<organism evidence="1 2">
    <name type="scientific">Rhabditophanes sp. KR3021</name>
    <dbReference type="NCBI Taxonomy" id="114890"/>
    <lineage>
        <taxon>Eukaryota</taxon>
        <taxon>Metazoa</taxon>
        <taxon>Ecdysozoa</taxon>
        <taxon>Nematoda</taxon>
        <taxon>Chromadorea</taxon>
        <taxon>Rhabditida</taxon>
        <taxon>Tylenchina</taxon>
        <taxon>Panagrolaimomorpha</taxon>
        <taxon>Strongyloidoidea</taxon>
        <taxon>Alloionematidae</taxon>
        <taxon>Rhabditophanes</taxon>
    </lineage>
</organism>
<sequence>MNGYVGGMSAVNPLGYNFGCFPTTIQQQIGNGSNNTTTQEKIANSPEDLEVFENVLTKMTLLNDSVKQKVTVGELKRRIALPEKQNASSISRLLRIAKTSKSGDNLRKRLNTLKINVALNGRKIIKTNCFSTLTEEEVRKFSDHLNIKTLNHFPYEKIAQEIIKDKLMNTEEIAKEQKIISNAVAGMNLLKDLLERDSAPFMDQYPPQQLSDGVQSKLNIFSRATHSFGVHSIINSIQIASDTFSKIKEARNAQDSDY</sequence>
<dbReference type="Proteomes" id="UP000095286">
    <property type="component" value="Unplaced"/>
</dbReference>
<proteinExistence type="predicted"/>
<protein>
    <submittedName>
        <fullName evidence="2">TF_AP-2 domain-containing protein</fullName>
    </submittedName>
</protein>